<dbReference type="AlphaFoldDB" id="A0A2G9HX91"/>
<dbReference type="Proteomes" id="UP000231279">
    <property type="component" value="Unassembled WGS sequence"/>
</dbReference>
<evidence type="ECO:0000256" key="2">
    <source>
        <dbReference type="SAM" id="SignalP"/>
    </source>
</evidence>
<evidence type="ECO:0000313" key="3">
    <source>
        <dbReference type="EMBL" id="PIN22125.1"/>
    </source>
</evidence>
<dbReference type="PANTHER" id="PTHR33731">
    <property type="entry name" value="PROTEIN, PUTATIVE-RELATED"/>
    <property type="match status" value="1"/>
</dbReference>
<feature type="chain" id="PRO_5013574047" description="Organ specific protein" evidence="2">
    <location>
        <begin position="24"/>
        <end position="163"/>
    </location>
</feature>
<name>A0A2G9HX91_9LAMI</name>
<feature type="signal peptide" evidence="2">
    <location>
        <begin position="1"/>
        <end position="23"/>
    </location>
</feature>
<dbReference type="PANTHER" id="PTHR33731:SF2">
    <property type="entry name" value="ORGAN-SPECIFIC PROTEIN S2-LIKE"/>
    <property type="match status" value="1"/>
</dbReference>
<accession>A0A2G9HX91</accession>
<proteinExistence type="predicted"/>
<feature type="compositionally biased region" description="Basic and acidic residues" evidence="1">
    <location>
        <begin position="91"/>
        <end position="101"/>
    </location>
</feature>
<protein>
    <recommendedName>
        <fullName evidence="5">Organ specific protein</fullName>
    </recommendedName>
</protein>
<feature type="region of interest" description="Disordered" evidence="1">
    <location>
        <begin position="64"/>
        <end position="163"/>
    </location>
</feature>
<dbReference type="STRING" id="429701.A0A2G9HX91"/>
<dbReference type="InterPro" id="IPR024489">
    <property type="entry name" value="Organ_specific_prot"/>
</dbReference>
<dbReference type="OrthoDB" id="1470847at2759"/>
<comment type="caution">
    <text evidence="3">The sequence shown here is derived from an EMBL/GenBank/DDBJ whole genome shotgun (WGS) entry which is preliminary data.</text>
</comment>
<keyword evidence="2" id="KW-0732">Signal</keyword>
<feature type="compositionally biased region" description="Basic and acidic residues" evidence="1">
    <location>
        <begin position="117"/>
        <end position="127"/>
    </location>
</feature>
<evidence type="ECO:0000256" key="1">
    <source>
        <dbReference type="SAM" id="MobiDB-lite"/>
    </source>
</evidence>
<reference evidence="4" key="1">
    <citation type="journal article" date="2018" name="Gigascience">
        <title>Genome assembly of the Pink Ipe (Handroanthus impetiginosus, Bignoniaceae), a highly valued, ecologically keystone Neotropical timber forest tree.</title>
        <authorList>
            <person name="Silva-Junior O.B."/>
            <person name="Grattapaglia D."/>
            <person name="Novaes E."/>
            <person name="Collevatti R.G."/>
        </authorList>
    </citation>
    <scope>NUCLEOTIDE SEQUENCE [LARGE SCALE GENOMIC DNA]</scope>
    <source>
        <strain evidence="4">cv. UFG-1</strain>
    </source>
</reference>
<organism evidence="3 4">
    <name type="scientific">Handroanthus impetiginosus</name>
    <dbReference type="NCBI Taxonomy" id="429701"/>
    <lineage>
        <taxon>Eukaryota</taxon>
        <taxon>Viridiplantae</taxon>
        <taxon>Streptophyta</taxon>
        <taxon>Embryophyta</taxon>
        <taxon>Tracheophyta</taxon>
        <taxon>Spermatophyta</taxon>
        <taxon>Magnoliopsida</taxon>
        <taxon>eudicotyledons</taxon>
        <taxon>Gunneridae</taxon>
        <taxon>Pentapetalae</taxon>
        <taxon>asterids</taxon>
        <taxon>lamiids</taxon>
        <taxon>Lamiales</taxon>
        <taxon>Bignoniaceae</taxon>
        <taxon>Crescentiina</taxon>
        <taxon>Tabebuia alliance</taxon>
        <taxon>Handroanthus</taxon>
    </lineage>
</organism>
<evidence type="ECO:0000313" key="4">
    <source>
        <dbReference type="Proteomes" id="UP000231279"/>
    </source>
</evidence>
<sequence length="163" mass="17714">MKSSAFAVAGLLSLALVASITDARKDPGEYWQGVIKNEPIPEAIQGLINKNHPVKNNDCHTISTESKDEFSKELKPRPNLSAYNDNGVGLKGEKAFDKSFEPRPNLSAYNDNGVGLKGEKAFDKSFEPRPNLSAYNNNGVGLKGEKASDKSFEPRPSLTAYQG</sequence>
<feature type="compositionally biased region" description="Basic and acidic residues" evidence="1">
    <location>
        <begin position="65"/>
        <end position="76"/>
    </location>
</feature>
<keyword evidence="4" id="KW-1185">Reference proteome</keyword>
<gene>
    <name evidence="3" type="ORF">CDL12_05171</name>
</gene>
<feature type="compositionally biased region" description="Basic and acidic residues" evidence="1">
    <location>
        <begin position="143"/>
        <end position="153"/>
    </location>
</feature>
<dbReference type="Pfam" id="PF10950">
    <property type="entry name" value="Organ_specific"/>
    <property type="match status" value="1"/>
</dbReference>
<evidence type="ECO:0008006" key="5">
    <source>
        <dbReference type="Google" id="ProtNLM"/>
    </source>
</evidence>
<dbReference type="EMBL" id="NKXS01000823">
    <property type="protein sequence ID" value="PIN22125.1"/>
    <property type="molecule type" value="Genomic_DNA"/>
</dbReference>